<feature type="region of interest" description="Disordered" evidence="5">
    <location>
        <begin position="1"/>
        <end position="55"/>
    </location>
</feature>
<dbReference type="OrthoDB" id="75172at2759"/>
<evidence type="ECO:0000313" key="8">
    <source>
        <dbReference type="Proteomes" id="UP000054558"/>
    </source>
</evidence>
<feature type="compositionally biased region" description="Low complexity" evidence="5">
    <location>
        <begin position="8"/>
        <end position="20"/>
    </location>
</feature>
<feature type="repeat" description="WD" evidence="4">
    <location>
        <begin position="517"/>
        <end position="558"/>
    </location>
</feature>
<evidence type="ECO:0000259" key="6">
    <source>
        <dbReference type="PROSITE" id="PS50222"/>
    </source>
</evidence>
<dbReference type="InterPro" id="IPR015943">
    <property type="entry name" value="WD40/YVTN_repeat-like_dom_sf"/>
</dbReference>
<dbReference type="InterPro" id="IPR001680">
    <property type="entry name" value="WD40_rpt"/>
</dbReference>
<gene>
    <name evidence="7" type="ORF">KFL_001220110</name>
</gene>
<keyword evidence="8" id="KW-1185">Reference proteome</keyword>
<dbReference type="Gene3D" id="2.130.10.10">
    <property type="entry name" value="YVTN repeat-like/Quinoprotein amine dehydrogenase"/>
    <property type="match status" value="4"/>
</dbReference>
<feature type="repeat" description="WD" evidence="4">
    <location>
        <begin position="608"/>
        <end position="643"/>
    </location>
</feature>
<dbReference type="PROSITE" id="PS00018">
    <property type="entry name" value="EF_HAND_1"/>
    <property type="match status" value="2"/>
</dbReference>
<dbReference type="PROSITE" id="PS50222">
    <property type="entry name" value="EF_HAND_2"/>
    <property type="match status" value="2"/>
</dbReference>
<dbReference type="Gene3D" id="1.10.238.10">
    <property type="entry name" value="EF-hand"/>
    <property type="match status" value="1"/>
</dbReference>
<dbReference type="PROSITE" id="PS50294">
    <property type="entry name" value="WD_REPEATS_REGION"/>
    <property type="match status" value="3"/>
</dbReference>
<feature type="repeat" description="WD" evidence="4">
    <location>
        <begin position="763"/>
        <end position="797"/>
    </location>
</feature>
<dbReference type="SUPFAM" id="SSF50998">
    <property type="entry name" value="Quinoprotein alcohol dehydrogenase-like"/>
    <property type="match status" value="1"/>
</dbReference>
<dbReference type="SMART" id="SM00320">
    <property type="entry name" value="WD40"/>
    <property type="match status" value="12"/>
</dbReference>
<evidence type="ECO:0000256" key="4">
    <source>
        <dbReference type="PROSITE-ProRule" id="PRU00221"/>
    </source>
</evidence>
<dbReference type="InterPro" id="IPR018247">
    <property type="entry name" value="EF_Hand_1_Ca_BS"/>
</dbReference>
<name>A0A1Y1HX69_KLENI</name>
<feature type="region of interest" description="Disordered" evidence="5">
    <location>
        <begin position="922"/>
        <end position="1007"/>
    </location>
</feature>
<dbReference type="CDD" id="cd00200">
    <property type="entry name" value="WD40"/>
    <property type="match status" value="1"/>
</dbReference>
<protein>
    <recommendedName>
        <fullName evidence="6">EF-hand domain-containing protein</fullName>
    </recommendedName>
</protein>
<dbReference type="InterPro" id="IPR011047">
    <property type="entry name" value="Quinoprotein_ADH-like_sf"/>
</dbReference>
<keyword evidence="1 4" id="KW-0853">WD repeat</keyword>
<dbReference type="PROSITE" id="PS00678">
    <property type="entry name" value="WD_REPEATS_1"/>
    <property type="match status" value="2"/>
</dbReference>
<dbReference type="InterPro" id="IPR019775">
    <property type="entry name" value="WD40_repeat_CS"/>
</dbReference>
<dbReference type="SMART" id="SM00054">
    <property type="entry name" value="EFh"/>
    <property type="match status" value="2"/>
</dbReference>
<evidence type="ECO:0000313" key="7">
    <source>
        <dbReference type="EMBL" id="GAQ82743.1"/>
    </source>
</evidence>
<feature type="region of interest" description="Disordered" evidence="5">
    <location>
        <begin position="821"/>
        <end position="856"/>
    </location>
</feature>
<feature type="compositionally biased region" description="Basic and acidic residues" evidence="5">
    <location>
        <begin position="821"/>
        <end position="841"/>
    </location>
</feature>
<evidence type="ECO:0000256" key="3">
    <source>
        <dbReference type="ARBA" id="ARBA00022837"/>
    </source>
</evidence>
<sequence length="1007" mass="111116">MAHRSRSSRSSVASSRASYSTIAGEDKAGTSGDDVAAPPPEPRMPPRPQSKSKVTLDDNINLEILMRLKKVFDDADTDKGGTLDEDEFVHAFSGVIGDEHTGPKELRQMFMKIDANASGDLDWEEFSAFMLLSSQGRGQMRNKEQVPQILDTGWRDKNHESAAHRDLITKIVRVPGDRYASGSRDGTVRLWGCLDLMHQRTIQCCKSWISDICFLPCHKKLAVAACNRMLYIYDLATFEVVGKIMGLEHVPLTLDCRKEDKSSEDLLLIGDDGGYVHLYSIVDKDVGDMRLGEKLDCNRIWKHRTHTDWVTKVKHIPDLSCVASSSLDRTIVLIDPERRTPPRSLSGHGKGIYSFAWSKNHKIIISCGLDRHLVLWNPFSGQPLASLHGHTSCIQDVIVHDGHNQIVSVGVDKSMRVWDIRSHKCIQVMIDKAQYRPENRIGAIMFDPARSFLITGATRLKPWPLKTLEDSFGMAHATAVTAALYNASLEQVVSGDQSSIVCVWDLATGKLTFRFASTPNEGKITAMSFDSNKRRLLIGFHDGSVKMWNPNNGECLKELASRTSVEVTGLANHKGGYQSRQIIGVGWNRKVTLWEEADRRILYPIKLLPGHHDDILTLAVSPPYTLATGAHDGTIILWNIDSGAIRCKLTPPYTEGRPPHERSVEKVAFFNGPKKNLLCSCGADGMIRVWDSIDGTLASELDAQHKAGESLVGLAISQDNAILVTGDATGYLKVWDTSRYQGRRRGGASNDVEPEAFLEGGGWKAHAATISSIEVVDRDALILTASADTFVSLWSLDGQIVGHFGRDTWILSDRATWRSERTSSESVSRRNSEREGSKENVESVGGKSAGFTGRRGFDFEEDPRHVLRSWAGSPSRPQSSALYEKRVYRPKGDEALNHCLTEGRPSSSIAHLLHIQGLKDLGSKPARVTPSAGRAIHTSAHKQGSPNRPARPQTAIGIVRSSYASPSDSATKISARPTTANPRKSTSLHDPGLARRPSSAFSRRDER</sequence>
<dbReference type="STRING" id="105231.A0A1Y1HX69"/>
<dbReference type="EMBL" id="DF237071">
    <property type="protein sequence ID" value="GAQ82743.1"/>
    <property type="molecule type" value="Genomic_DNA"/>
</dbReference>
<accession>A0A1Y1HX69</accession>
<evidence type="ECO:0000256" key="2">
    <source>
        <dbReference type="ARBA" id="ARBA00022737"/>
    </source>
</evidence>
<reference evidence="7 8" key="1">
    <citation type="journal article" date="2014" name="Nat. Commun.">
        <title>Klebsormidium flaccidum genome reveals primary factors for plant terrestrial adaptation.</title>
        <authorList>
            <person name="Hori K."/>
            <person name="Maruyama F."/>
            <person name="Fujisawa T."/>
            <person name="Togashi T."/>
            <person name="Yamamoto N."/>
            <person name="Seo M."/>
            <person name="Sato S."/>
            <person name="Yamada T."/>
            <person name="Mori H."/>
            <person name="Tajima N."/>
            <person name="Moriyama T."/>
            <person name="Ikeuchi M."/>
            <person name="Watanabe M."/>
            <person name="Wada H."/>
            <person name="Kobayashi K."/>
            <person name="Saito M."/>
            <person name="Masuda T."/>
            <person name="Sasaki-Sekimoto Y."/>
            <person name="Mashiguchi K."/>
            <person name="Awai K."/>
            <person name="Shimojima M."/>
            <person name="Masuda S."/>
            <person name="Iwai M."/>
            <person name="Nobusawa T."/>
            <person name="Narise T."/>
            <person name="Kondo S."/>
            <person name="Saito H."/>
            <person name="Sato R."/>
            <person name="Murakawa M."/>
            <person name="Ihara Y."/>
            <person name="Oshima-Yamada Y."/>
            <person name="Ohtaka K."/>
            <person name="Satoh M."/>
            <person name="Sonobe K."/>
            <person name="Ishii M."/>
            <person name="Ohtani R."/>
            <person name="Kanamori-Sato M."/>
            <person name="Honoki R."/>
            <person name="Miyazaki D."/>
            <person name="Mochizuki H."/>
            <person name="Umetsu J."/>
            <person name="Higashi K."/>
            <person name="Shibata D."/>
            <person name="Kamiya Y."/>
            <person name="Sato N."/>
            <person name="Nakamura Y."/>
            <person name="Tabata S."/>
            <person name="Ida S."/>
            <person name="Kurokawa K."/>
            <person name="Ohta H."/>
        </authorList>
    </citation>
    <scope>NUCLEOTIDE SEQUENCE [LARGE SCALE GENOMIC DNA]</scope>
    <source>
        <strain evidence="7 8">NIES-2285</strain>
    </source>
</reference>
<feature type="compositionally biased region" description="Polar residues" evidence="5">
    <location>
        <begin position="962"/>
        <end position="985"/>
    </location>
</feature>
<evidence type="ECO:0000256" key="5">
    <source>
        <dbReference type="SAM" id="MobiDB-lite"/>
    </source>
</evidence>
<dbReference type="AlphaFoldDB" id="A0A1Y1HX69"/>
<keyword evidence="2" id="KW-0677">Repeat</keyword>
<dbReference type="InterPro" id="IPR011992">
    <property type="entry name" value="EF-hand-dom_pair"/>
</dbReference>
<dbReference type="InterPro" id="IPR002048">
    <property type="entry name" value="EF_hand_dom"/>
</dbReference>
<dbReference type="InterPro" id="IPR051242">
    <property type="entry name" value="WD-EF-hand_domain"/>
</dbReference>
<feature type="repeat" description="WD" evidence="4">
    <location>
        <begin position="657"/>
        <end position="691"/>
    </location>
</feature>
<keyword evidence="3" id="KW-0106">Calcium</keyword>
<feature type="compositionally biased region" description="Pro residues" evidence="5">
    <location>
        <begin position="37"/>
        <end position="48"/>
    </location>
</feature>
<dbReference type="SUPFAM" id="SSF47473">
    <property type="entry name" value="EF-hand"/>
    <property type="match status" value="1"/>
</dbReference>
<dbReference type="PRINTS" id="PR00320">
    <property type="entry name" value="GPROTEINBRPT"/>
</dbReference>
<feature type="repeat" description="WD" evidence="4">
    <location>
        <begin position="473"/>
        <end position="514"/>
    </location>
</feature>
<dbReference type="CDD" id="cd00051">
    <property type="entry name" value="EFh"/>
    <property type="match status" value="1"/>
</dbReference>
<dbReference type="InterPro" id="IPR020472">
    <property type="entry name" value="WD40_PAC1"/>
</dbReference>
<dbReference type="Pfam" id="PF00400">
    <property type="entry name" value="WD40"/>
    <property type="match status" value="8"/>
</dbReference>
<dbReference type="Proteomes" id="UP000054558">
    <property type="component" value="Unassembled WGS sequence"/>
</dbReference>
<dbReference type="SUPFAM" id="SSF50978">
    <property type="entry name" value="WD40 repeat-like"/>
    <property type="match status" value="1"/>
</dbReference>
<feature type="repeat" description="WD" evidence="4">
    <location>
        <begin position="387"/>
        <end position="428"/>
    </location>
</feature>
<dbReference type="PANTHER" id="PTHR44324:SF4">
    <property type="entry name" value="WD40 REPEAT DOMAIN 95"/>
    <property type="match status" value="1"/>
</dbReference>
<feature type="domain" description="EF-hand" evidence="6">
    <location>
        <begin position="101"/>
        <end position="136"/>
    </location>
</feature>
<feature type="repeat" description="WD" evidence="4">
    <location>
        <begin position="345"/>
        <end position="386"/>
    </location>
</feature>
<dbReference type="PROSITE" id="PS50082">
    <property type="entry name" value="WD_REPEATS_2"/>
    <property type="match status" value="8"/>
</dbReference>
<feature type="domain" description="EF-hand" evidence="6">
    <location>
        <begin position="63"/>
        <end position="98"/>
    </location>
</feature>
<feature type="repeat" description="WD" evidence="4">
    <location>
        <begin position="161"/>
        <end position="191"/>
    </location>
</feature>
<dbReference type="GO" id="GO:0005509">
    <property type="term" value="F:calcium ion binding"/>
    <property type="evidence" value="ECO:0007669"/>
    <property type="project" value="InterPro"/>
</dbReference>
<proteinExistence type="predicted"/>
<dbReference type="Pfam" id="PF13499">
    <property type="entry name" value="EF-hand_7"/>
    <property type="match status" value="1"/>
</dbReference>
<dbReference type="InterPro" id="IPR036322">
    <property type="entry name" value="WD40_repeat_dom_sf"/>
</dbReference>
<organism evidence="7 8">
    <name type="scientific">Klebsormidium nitens</name>
    <name type="common">Green alga</name>
    <name type="synonym">Ulothrix nitens</name>
    <dbReference type="NCBI Taxonomy" id="105231"/>
    <lineage>
        <taxon>Eukaryota</taxon>
        <taxon>Viridiplantae</taxon>
        <taxon>Streptophyta</taxon>
        <taxon>Klebsormidiophyceae</taxon>
        <taxon>Klebsormidiales</taxon>
        <taxon>Klebsormidiaceae</taxon>
        <taxon>Klebsormidium</taxon>
    </lineage>
</organism>
<dbReference type="OMA" id="GPQRIFF"/>
<dbReference type="PANTHER" id="PTHR44324">
    <property type="entry name" value="WD40 REPEAT DOMAIN 95"/>
    <property type="match status" value="1"/>
</dbReference>
<evidence type="ECO:0000256" key="1">
    <source>
        <dbReference type="ARBA" id="ARBA00022574"/>
    </source>
</evidence>